<reference evidence="1 2" key="1">
    <citation type="submission" date="2023-12" db="EMBL/GenBank/DDBJ databases">
        <title>Whole-genome sequencing of halo(alkali)philic microorganisms from hypersaline lakes.</title>
        <authorList>
            <person name="Sorokin D.Y."/>
            <person name="Merkel A.Y."/>
            <person name="Messina E."/>
            <person name="Yakimov M."/>
        </authorList>
    </citation>
    <scope>NUCLEOTIDE SEQUENCE [LARGE SCALE GENOMIC DNA]</scope>
    <source>
        <strain evidence="1 2">AB-CW1</strain>
    </source>
</reference>
<dbReference type="Proteomes" id="UP001302316">
    <property type="component" value="Unassembled WGS sequence"/>
</dbReference>
<dbReference type="RefSeq" id="WP_346052372.1">
    <property type="nucleotide sequence ID" value="NZ_JAYGII010000024.1"/>
</dbReference>
<proteinExistence type="predicted"/>
<evidence type="ECO:0000313" key="1">
    <source>
        <dbReference type="EMBL" id="MEA5446237.1"/>
    </source>
</evidence>
<gene>
    <name evidence="1" type="ORF">VCB98_10440</name>
</gene>
<sequence>MGHLEQQQDRHPSPISLAQATAIKDAPNISLDVIEPGGITHMGYGH</sequence>
<name>A0AAP6JGK2_9GAMM</name>
<dbReference type="EMBL" id="JAYGII010000024">
    <property type="protein sequence ID" value="MEA5446237.1"/>
    <property type="molecule type" value="Genomic_DNA"/>
</dbReference>
<accession>A0AAP6JGK2</accession>
<comment type="caution">
    <text evidence="1">The sequence shown here is derived from an EMBL/GenBank/DDBJ whole genome shotgun (WGS) entry which is preliminary data.</text>
</comment>
<protein>
    <submittedName>
        <fullName evidence="1">Uncharacterized protein</fullName>
    </submittedName>
</protein>
<dbReference type="AlphaFoldDB" id="A0AAP6JGK2"/>
<keyword evidence="2" id="KW-1185">Reference proteome</keyword>
<organism evidence="1 2">
    <name type="scientific">Natronospira elongata</name>
    <dbReference type="NCBI Taxonomy" id="3110268"/>
    <lineage>
        <taxon>Bacteria</taxon>
        <taxon>Pseudomonadati</taxon>
        <taxon>Pseudomonadota</taxon>
        <taxon>Gammaproteobacteria</taxon>
        <taxon>Natronospirales</taxon>
        <taxon>Natronospiraceae</taxon>
        <taxon>Natronospira</taxon>
    </lineage>
</organism>
<evidence type="ECO:0000313" key="2">
    <source>
        <dbReference type="Proteomes" id="UP001302316"/>
    </source>
</evidence>